<keyword evidence="4 7" id="KW-0418">Kinase</keyword>
<evidence type="ECO:0000256" key="4">
    <source>
        <dbReference type="ARBA" id="ARBA00022777"/>
    </source>
</evidence>
<dbReference type="GO" id="GO:0000287">
    <property type="term" value="F:magnesium ion binding"/>
    <property type="evidence" value="ECO:0007669"/>
    <property type="project" value="UniProtKB-UniRule"/>
</dbReference>
<comment type="similarity">
    <text evidence="7">Belongs to the shikimate kinase family.</text>
</comment>
<dbReference type="UniPathway" id="UPA00053">
    <property type="reaction ID" value="UER00088"/>
</dbReference>
<comment type="cofactor">
    <cofactor evidence="7">
        <name>Mg(2+)</name>
        <dbReference type="ChEBI" id="CHEBI:18420"/>
    </cofactor>
    <text evidence="7">Binds 1 Mg(2+) ion per subunit.</text>
</comment>
<reference evidence="8 9" key="1">
    <citation type="journal article" date="2019" name="Nat. Med.">
        <title>A library of human gut bacterial isolates paired with longitudinal multiomics data enables mechanistic microbiome research.</title>
        <authorList>
            <person name="Poyet M."/>
            <person name="Groussin M."/>
            <person name="Gibbons S.M."/>
            <person name="Avila-Pacheco J."/>
            <person name="Jiang X."/>
            <person name="Kearney S.M."/>
            <person name="Perrotta A.R."/>
            <person name="Berdy B."/>
            <person name="Zhao S."/>
            <person name="Lieberman T.D."/>
            <person name="Swanson P.K."/>
            <person name="Smith M."/>
            <person name="Roesemann S."/>
            <person name="Alexander J.E."/>
            <person name="Rich S.A."/>
            <person name="Livny J."/>
            <person name="Vlamakis H."/>
            <person name="Clish C."/>
            <person name="Bullock K."/>
            <person name="Deik A."/>
            <person name="Scott J."/>
            <person name="Pierce K.A."/>
            <person name="Xavier R.J."/>
            <person name="Alm E.J."/>
        </authorList>
    </citation>
    <scope>NUCLEOTIDE SEQUENCE [LARGE SCALE GENOMIC DNA]</scope>
    <source>
        <strain evidence="8 9">BIOML-A2</strain>
    </source>
</reference>
<evidence type="ECO:0000256" key="1">
    <source>
        <dbReference type="ARBA" id="ARBA00022605"/>
    </source>
</evidence>
<dbReference type="HAMAP" id="MF_00109">
    <property type="entry name" value="Shikimate_kinase"/>
    <property type="match status" value="1"/>
</dbReference>
<dbReference type="InterPro" id="IPR027417">
    <property type="entry name" value="P-loop_NTPase"/>
</dbReference>
<feature type="binding site" evidence="7">
    <location>
        <position position="133"/>
    </location>
    <ligand>
        <name>substrate</name>
    </ligand>
</feature>
<dbReference type="Proteomes" id="UP000434475">
    <property type="component" value="Unassembled WGS sequence"/>
</dbReference>
<dbReference type="RefSeq" id="WP_009257152.1">
    <property type="nucleotide sequence ID" value="NZ_CP084007.1"/>
</dbReference>
<dbReference type="PRINTS" id="PR01100">
    <property type="entry name" value="SHIKIMTKNASE"/>
</dbReference>
<keyword evidence="7" id="KW-0479">Metal-binding</keyword>
<dbReference type="Pfam" id="PF01202">
    <property type="entry name" value="SKI"/>
    <property type="match status" value="1"/>
</dbReference>
<feature type="binding site" evidence="7">
    <location>
        <position position="116"/>
    </location>
    <ligand>
        <name>ATP</name>
        <dbReference type="ChEBI" id="CHEBI:30616"/>
    </ligand>
</feature>
<keyword evidence="1 7" id="KW-0028">Amino-acid biosynthesis</keyword>
<feature type="binding site" evidence="7">
    <location>
        <position position="151"/>
    </location>
    <ligand>
        <name>ATP</name>
        <dbReference type="ChEBI" id="CHEBI:30616"/>
    </ligand>
</feature>
<name>A0A174VKW1_FLAPL</name>
<evidence type="ECO:0000313" key="9">
    <source>
        <dbReference type="Proteomes" id="UP000434475"/>
    </source>
</evidence>
<evidence type="ECO:0000256" key="5">
    <source>
        <dbReference type="ARBA" id="ARBA00022840"/>
    </source>
</evidence>
<dbReference type="InterPro" id="IPR000623">
    <property type="entry name" value="Shikimate_kinase/TSH1"/>
</dbReference>
<evidence type="ECO:0000256" key="7">
    <source>
        <dbReference type="HAMAP-Rule" id="MF_00109"/>
    </source>
</evidence>
<dbReference type="Gene3D" id="3.40.50.300">
    <property type="entry name" value="P-loop containing nucleotide triphosphate hydrolases"/>
    <property type="match status" value="1"/>
</dbReference>
<keyword evidence="3 7" id="KW-0547">Nucleotide-binding</keyword>
<feature type="binding site" evidence="7">
    <location>
        <begin position="11"/>
        <end position="16"/>
    </location>
    <ligand>
        <name>ATP</name>
        <dbReference type="ChEBI" id="CHEBI:30616"/>
    </ligand>
</feature>
<comment type="caution">
    <text evidence="7">Lacks conserved residue(s) required for the propagation of feature annotation.</text>
</comment>
<dbReference type="PANTHER" id="PTHR21087:SF16">
    <property type="entry name" value="SHIKIMATE KINASE 1, CHLOROPLASTIC"/>
    <property type="match status" value="1"/>
</dbReference>
<sequence length="174" mass="18326">MNNITLIGMPGSGKSTVGVLLAKSLGFQFVDVDLLIQQREGALLQELLDTRGVEPFLDAEEAAVRSLACTGAVIAPGGSAVCRAGAIGHLRALGRVVYLHVPLPELERRIHNITTRGIAMAPGQTLADVYAAREPLYRRYADLTVDVGEGRGLEETVAAVLQGLLGLNTAQAQG</sequence>
<evidence type="ECO:0000256" key="6">
    <source>
        <dbReference type="ARBA" id="ARBA00023141"/>
    </source>
</evidence>
<feature type="binding site" evidence="7">
    <location>
        <position position="15"/>
    </location>
    <ligand>
        <name>Mg(2+)</name>
        <dbReference type="ChEBI" id="CHEBI:18420"/>
    </ligand>
</feature>
<dbReference type="GO" id="GO:0005524">
    <property type="term" value="F:ATP binding"/>
    <property type="evidence" value="ECO:0007669"/>
    <property type="project" value="UniProtKB-UniRule"/>
</dbReference>
<comment type="caution">
    <text evidence="8">The sequence shown here is derived from an EMBL/GenBank/DDBJ whole genome shotgun (WGS) entry which is preliminary data.</text>
</comment>
<comment type="subcellular location">
    <subcellularLocation>
        <location evidence="7">Cytoplasm</location>
    </subcellularLocation>
</comment>
<dbReference type="EMBL" id="WKPR01000036">
    <property type="protein sequence ID" value="MSB22263.1"/>
    <property type="molecule type" value="Genomic_DNA"/>
</dbReference>
<gene>
    <name evidence="7" type="primary">aroK</name>
    <name evidence="8" type="ORF">GKE97_22615</name>
</gene>
<dbReference type="InterPro" id="IPR031322">
    <property type="entry name" value="Shikimate/glucono_kinase"/>
</dbReference>
<dbReference type="SUPFAM" id="SSF52540">
    <property type="entry name" value="P-loop containing nucleoside triphosphate hydrolases"/>
    <property type="match status" value="1"/>
</dbReference>
<feature type="binding site" evidence="7">
    <location>
        <position position="33"/>
    </location>
    <ligand>
        <name>substrate</name>
    </ligand>
</feature>
<organism evidence="8 9">
    <name type="scientific">Flavonifractor plautii</name>
    <name type="common">Fusobacterium plautii</name>
    <dbReference type="NCBI Taxonomy" id="292800"/>
    <lineage>
        <taxon>Bacteria</taxon>
        <taxon>Bacillati</taxon>
        <taxon>Bacillota</taxon>
        <taxon>Clostridia</taxon>
        <taxon>Eubacteriales</taxon>
        <taxon>Oscillospiraceae</taxon>
        <taxon>Flavonifractor</taxon>
    </lineage>
</organism>
<dbReference type="EC" id="2.7.1.71" evidence="7"/>
<proteinExistence type="inferred from homology"/>
<keyword evidence="7" id="KW-0460">Magnesium</keyword>
<keyword evidence="2 7" id="KW-0808">Transferase</keyword>
<protein>
    <recommendedName>
        <fullName evidence="7">Shikimate kinase</fullName>
        <shortName evidence="7">SK</shortName>
        <ecNumber evidence="7">2.7.1.71</ecNumber>
    </recommendedName>
</protein>
<comment type="catalytic activity">
    <reaction evidence="7">
        <text>shikimate + ATP = 3-phosphoshikimate + ADP + H(+)</text>
        <dbReference type="Rhea" id="RHEA:13121"/>
        <dbReference type="ChEBI" id="CHEBI:15378"/>
        <dbReference type="ChEBI" id="CHEBI:30616"/>
        <dbReference type="ChEBI" id="CHEBI:36208"/>
        <dbReference type="ChEBI" id="CHEBI:145989"/>
        <dbReference type="ChEBI" id="CHEBI:456216"/>
        <dbReference type="EC" id="2.7.1.71"/>
    </reaction>
</comment>
<dbReference type="GO" id="GO:0008652">
    <property type="term" value="P:amino acid biosynthetic process"/>
    <property type="evidence" value="ECO:0007669"/>
    <property type="project" value="UniProtKB-KW"/>
</dbReference>
<keyword evidence="7" id="KW-0963">Cytoplasm</keyword>
<evidence type="ECO:0000313" key="8">
    <source>
        <dbReference type="EMBL" id="MSB22263.1"/>
    </source>
</evidence>
<keyword evidence="5 7" id="KW-0067">ATP-binding</keyword>
<comment type="subunit">
    <text evidence="7">Monomer.</text>
</comment>
<accession>A0A174VKW1</accession>
<comment type="function">
    <text evidence="7">Catalyzes the specific phosphorylation of the 3-hydroxyl group of shikimic acid using ATP as a cosubstrate.</text>
</comment>
<dbReference type="CDD" id="cd00464">
    <property type="entry name" value="SK"/>
    <property type="match status" value="1"/>
</dbReference>
<dbReference type="GO" id="GO:0009073">
    <property type="term" value="P:aromatic amino acid family biosynthetic process"/>
    <property type="evidence" value="ECO:0007669"/>
    <property type="project" value="UniProtKB-KW"/>
</dbReference>
<feature type="binding site" evidence="7">
    <location>
        <position position="78"/>
    </location>
    <ligand>
        <name>substrate</name>
    </ligand>
</feature>
<evidence type="ECO:0000256" key="2">
    <source>
        <dbReference type="ARBA" id="ARBA00022679"/>
    </source>
</evidence>
<evidence type="ECO:0000256" key="3">
    <source>
        <dbReference type="ARBA" id="ARBA00022741"/>
    </source>
</evidence>
<comment type="pathway">
    <text evidence="7">Metabolic intermediate biosynthesis; chorismate biosynthesis; chorismate from D-erythrose 4-phosphate and phosphoenolpyruvate: step 5/7.</text>
</comment>
<dbReference type="GO" id="GO:0005829">
    <property type="term" value="C:cytosol"/>
    <property type="evidence" value="ECO:0007669"/>
    <property type="project" value="TreeGrafter"/>
</dbReference>
<dbReference type="AlphaFoldDB" id="A0A174VKW1"/>
<dbReference type="GO" id="GO:0004765">
    <property type="term" value="F:shikimate kinase activity"/>
    <property type="evidence" value="ECO:0007669"/>
    <property type="project" value="UniProtKB-UniRule"/>
</dbReference>
<dbReference type="PANTHER" id="PTHR21087">
    <property type="entry name" value="SHIKIMATE KINASE"/>
    <property type="match status" value="1"/>
</dbReference>
<keyword evidence="6 7" id="KW-0057">Aromatic amino acid biosynthesis</keyword>
<dbReference type="GO" id="GO:0009423">
    <property type="term" value="P:chorismate biosynthetic process"/>
    <property type="evidence" value="ECO:0007669"/>
    <property type="project" value="UniProtKB-UniRule"/>
</dbReference>